<evidence type="ECO:0000256" key="1">
    <source>
        <dbReference type="SAM" id="MobiDB-lite"/>
    </source>
</evidence>
<accession>A0A8J4DE97</accession>
<name>A0A8J4DE97_9ACTN</name>
<dbReference type="EMBL" id="BOOR01000076">
    <property type="protein sequence ID" value="GII59008.1"/>
    <property type="molecule type" value="Genomic_DNA"/>
</dbReference>
<evidence type="ECO:0000313" key="2">
    <source>
        <dbReference type="EMBL" id="GII59008.1"/>
    </source>
</evidence>
<keyword evidence="3" id="KW-1185">Reference proteome</keyword>
<organism evidence="2 3">
    <name type="scientific">Planotetraspora thailandica</name>
    <dbReference type="NCBI Taxonomy" id="487172"/>
    <lineage>
        <taxon>Bacteria</taxon>
        <taxon>Bacillati</taxon>
        <taxon>Actinomycetota</taxon>
        <taxon>Actinomycetes</taxon>
        <taxon>Streptosporangiales</taxon>
        <taxon>Streptosporangiaceae</taxon>
        <taxon>Planotetraspora</taxon>
    </lineage>
</organism>
<proteinExistence type="predicted"/>
<sequence>MARSADKSISPVDSENKISTLPPRHGYLEQAPVAFGDISLTMVPVARNTVGQGPVTADLANAVANYSPGRPWTSVEYGKPDSLSEQAFVTAVDACGQV</sequence>
<dbReference type="AlphaFoldDB" id="A0A8J4DE97"/>
<protein>
    <submittedName>
        <fullName evidence="2">Uncharacterized protein</fullName>
    </submittedName>
</protein>
<gene>
    <name evidence="2" type="ORF">Pth03_73970</name>
</gene>
<evidence type="ECO:0000313" key="3">
    <source>
        <dbReference type="Proteomes" id="UP000605992"/>
    </source>
</evidence>
<dbReference type="Proteomes" id="UP000605992">
    <property type="component" value="Unassembled WGS sequence"/>
</dbReference>
<feature type="region of interest" description="Disordered" evidence="1">
    <location>
        <begin position="1"/>
        <end position="23"/>
    </location>
</feature>
<reference evidence="2" key="1">
    <citation type="submission" date="2021-01" db="EMBL/GenBank/DDBJ databases">
        <title>Whole genome shotgun sequence of Planotetraspora thailandica NBRC 104271.</title>
        <authorList>
            <person name="Komaki H."/>
            <person name="Tamura T."/>
        </authorList>
    </citation>
    <scope>NUCLEOTIDE SEQUENCE</scope>
    <source>
        <strain evidence="2">NBRC 104271</strain>
    </source>
</reference>
<comment type="caution">
    <text evidence="2">The sequence shown here is derived from an EMBL/GenBank/DDBJ whole genome shotgun (WGS) entry which is preliminary data.</text>
</comment>